<accession>A0A644ZD24</accession>
<evidence type="ECO:0008006" key="2">
    <source>
        <dbReference type="Google" id="ProtNLM"/>
    </source>
</evidence>
<gene>
    <name evidence="1" type="ORF">SDC9_85216</name>
</gene>
<proteinExistence type="predicted"/>
<dbReference type="AlphaFoldDB" id="A0A644ZD24"/>
<protein>
    <recommendedName>
        <fullName evidence="2">Extracellular solute-binding protein</fullName>
    </recommendedName>
</protein>
<dbReference type="SUPFAM" id="SSF53850">
    <property type="entry name" value="Periplasmic binding protein-like II"/>
    <property type="match status" value="1"/>
</dbReference>
<evidence type="ECO:0000313" key="1">
    <source>
        <dbReference type="EMBL" id="MPM38587.1"/>
    </source>
</evidence>
<dbReference type="PANTHER" id="PTHR43649">
    <property type="entry name" value="ARABINOSE-BINDING PROTEIN-RELATED"/>
    <property type="match status" value="1"/>
</dbReference>
<comment type="caution">
    <text evidence="1">The sequence shown here is derived from an EMBL/GenBank/DDBJ whole genome shotgun (WGS) entry which is preliminary data.</text>
</comment>
<dbReference type="Pfam" id="PF01547">
    <property type="entry name" value="SBP_bac_1"/>
    <property type="match status" value="1"/>
</dbReference>
<dbReference type="Gene3D" id="3.40.190.10">
    <property type="entry name" value="Periplasmic binding protein-like II"/>
    <property type="match status" value="2"/>
</dbReference>
<name>A0A644ZD24_9ZZZZ</name>
<dbReference type="InterPro" id="IPR050490">
    <property type="entry name" value="Bact_solute-bd_prot1"/>
</dbReference>
<dbReference type="PANTHER" id="PTHR43649:SF12">
    <property type="entry name" value="DIACETYLCHITOBIOSE BINDING PROTEIN DASA"/>
    <property type="match status" value="1"/>
</dbReference>
<sequence length="297" mass="32862">MVTFNGEVYGYPHLLEPAAVMYYRKDLLAAAGFDAPPKTWQEHIDMAKALTTDDVFGTTMTMDWSMWGWEHTALGQWPLTEDWSAAQVEGLAPLLNYIKQLYDDESAPAQPLDHYNGSASLVANDSAAISFSGSWGIGAIRNDWPEMVDLIGVAAVPTEDGRPFQSTMGGWTYQIDAKSKHPEAAAEFITWLLASDPSRPAAFFEGARFSKYAVRKSVDQWLIENTDAAQDEWMQTVARDVIPYGIKEPTYPWEVSAFLLAAMNEVVINGVPVEEALATAAAEINTFIQNSNLKKPQ</sequence>
<reference evidence="1" key="1">
    <citation type="submission" date="2019-08" db="EMBL/GenBank/DDBJ databases">
        <authorList>
            <person name="Kucharzyk K."/>
            <person name="Murdoch R.W."/>
            <person name="Higgins S."/>
            <person name="Loffler F."/>
        </authorList>
    </citation>
    <scope>NUCLEOTIDE SEQUENCE</scope>
</reference>
<dbReference type="EMBL" id="VSSQ01008335">
    <property type="protein sequence ID" value="MPM38587.1"/>
    <property type="molecule type" value="Genomic_DNA"/>
</dbReference>
<dbReference type="InterPro" id="IPR006059">
    <property type="entry name" value="SBP"/>
</dbReference>
<organism evidence="1">
    <name type="scientific">bioreactor metagenome</name>
    <dbReference type="NCBI Taxonomy" id="1076179"/>
    <lineage>
        <taxon>unclassified sequences</taxon>
        <taxon>metagenomes</taxon>
        <taxon>ecological metagenomes</taxon>
    </lineage>
</organism>